<organism evidence="1 2">
    <name type="scientific">Nitzschia inconspicua</name>
    <dbReference type="NCBI Taxonomy" id="303405"/>
    <lineage>
        <taxon>Eukaryota</taxon>
        <taxon>Sar</taxon>
        <taxon>Stramenopiles</taxon>
        <taxon>Ochrophyta</taxon>
        <taxon>Bacillariophyta</taxon>
        <taxon>Bacillariophyceae</taxon>
        <taxon>Bacillariophycidae</taxon>
        <taxon>Bacillariales</taxon>
        <taxon>Bacillariaceae</taxon>
        <taxon>Nitzschia</taxon>
    </lineage>
</organism>
<sequence>MRILLVRYNPLTASFLKSSNSFRSANVINNLLIINRTKARHVSNDSPALETQPPLVTPLTSVGIFIDLDNMSQFRSRNESLPSVTRLQVAQKIRPLKRLANEFLGAEHLRIAAFANQHTQKFKHKPKKEDVDDEAIHAVDFQEWWEPNYGFDDDDLFGGAVVQTGYDEKGFLRCGVCGAKMKLTKKDRARGWTEHDKLGKHMRQLHDREQNKRKVRLKQIKGTKKEQKFLQGKEGKRMEKYKSAQVGLNRGPTNDWFQILKEESVQRFSSTDVDADLIKKAKKWLKKQQRTNAEKVILVVVSEDSDFVPLLNFVQKKNRETETQQFYSASATWNSSQQTEALRKVSDFVLTCSNPDDGTSDTLDVVAVTDRGSGLFQTRVDGDDTLRITAEVL</sequence>
<dbReference type="Proteomes" id="UP000693970">
    <property type="component" value="Unassembled WGS sequence"/>
</dbReference>
<evidence type="ECO:0000313" key="2">
    <source>
        <dbReference type="Proteomes" id="UP000693970"/>
    </source>
</evidence>
<proteinExistence type="predicted"/>
<reference evidence="1" key="2">
    <citation type="submission" date="2021-04" db="EMBL/GenBank/DDBJ databases">
        <authorList>
            <person name="Podell S."/>
        </authorList>
    </citation>
    <scope>NUCLEOTIDE SEQUENCE</scope>
    <source>
        <strain evidence="1">Hildebrandi</strain>
    </source>
</reference>
<dbReference type="AlphaFoldDB" id="A0A9K3LD38"/>
<dbReference type="EMBL" id="JAGRRH010000013">
    <property type="protein sequence ID" value="KAG7359957.1"/>
    <property type="molecule type" value="Genomic_DNA"/>
</dbReference>
<dbReference type="PANTHER" id="PTHR35744">
    <property type="entry name" value="C2H2-TYPE DOMAIN-CONTAINING PROTEIN"/>
    <property type="match status" value="1"/>
</dbReference>
<dbReference type="PANTHER" id="PTHR35744:SF4">
    <property type="entry name" value="OS04G0464600 PROTEIN"/>
    <property type="match status" value="1"/>
</dbReference>
<evidence type="ECO:0000313" key="1">
    <source>
        <dbReference type="EMBL" id="KAG7359957.1"/>
    </source>
</evidence>
<gene>
    <name evidence="1" type="ORF">IV203_035055</name>
</gene>
<name>A0A9K3LD38_9STRA</name>
<comment type="caution">
    <text evidence="1">The sequence shown here is derived from an EMBL/GenBank/DDBJ whole genome shotgun (WGS) entry which is preliminary data.</text>
</comment>
<protein>
    <submittedName>
        <fullName evidence="1">NYN domain containing protein</fullName>
    </submittedName>
</protein>
<accession>A0A9K3LD38</accession>
<keyword evidence="2" id="KW-1185">Reference proteome</keyword>
<reference evidence="1" key="1">
    <citation type="journal article" date="2021" name="Sci. Rep.">
        <title>Diploid genomic architecture of Nitzschia inconspicua, an elite biomass production diatom.</title>
        <authorList>
            <person name="Oliver A."/>
            <person name="Podell S."/>
            <person name="Pinowska A."/>
            <person name="Traller J.C."/>
            <person name="Smith S.R."/>
            <person name="McClure R."/>
            <person name="Beliaev A."/>
            <person name="Bohutskyi P."/>
            <person name="Hill E.A."/>
            <person name="Rabines A."/>
            <person name="Zheng H."/>
            <person name="Allen L.Z."/>
            <person name="Kuo A."/>
            <person name="Grigoriev I.V."/>
            <person name="Allen A.E."/>
            <person name="Hazlebeck D."/>
            <person name="Allen E.E."/>
        </authorList>
    </citation>
    <scope>NUCLEOTIDE SEQUENCE</scope>
    <source>
        <strain evidence="1">Hildebrandi</strain>
    </source>
</reference>